<dbReference type="EMBL" id="GL348717">
    <property type="protein sequence ID" value="EFH51726.1"/>
    <property type="molecule type" value="Genomic_DNA"/>
</dbReference>
<proteinExistence type="predicted"/>
<evidence type="ECO:0000313" key="2">
    <source>
        <dbReference type="EMBL" id="EFH51726.1"/>
    </source>
</evidence>
<name>D7LM32_ARALL</name>
<accession>D7LM32</accession>
<feature type="compositionally biased region" description="Basic and acidic residues" evidence="1">
    <location>
        <begin position="95"/>
        <end position="109"/>
    </location>
</feature>
<organism evidence="3">
    <name type="scientific">Arabidopsis lyrata subsp. lyrata</name>
    <name type="common">Lyre-leaved rock-cress</name>
    <dbReference type="NCBI Taxonomy" id="81972"/>
    <lineage>
        <taxon>Eukaryota</taxon>
        <taxon>Viridiplantae</taxon>
        <taxon>Streptophyta</taxon>
        <taxon>Embryophyta</taxon>
        <taxon>Tracheophyta</taxon>
        <taxon>Spermatophyta</taxon>
        <taxon>Magnoliopsida</taxon>
        <taxon>eudicotyledons</taxon>
        <taxon>Gunneridae</taxon>
        <taxon>Pentapetalae</taxon>
        <taxon>rosids</taxon>
        <taxon>malvids</taxon>
        <taxon>Brassicales</taxon>
        <taxon>Brassicaceae</taxon>
        <taxon>Camelineae</taxon>
        <taxon>Arabidopsis</taxon>
    </lineage>
</organism>
<feature type="compositionally biased region" description="Basic residues" evidence="1">
    <location>
        <begin position="77"/>
        <end position="90"/>
    </location>
</feature>
<evidence type="ECO:0000313" key="3">
    <source>
        <dbReference type="Proteomes" id="UP000008694"/>
    </source>
</evidence>
<feature type="compositionally biased region" description="Basic and acidic residues" evidence="1">
    <location>
        <begin position="129"/>
        <end position="146"/>
    </location>
</feature>
<feature type="region of interest" description="Disordered" evidence="1">
    <location>
        <begin position="122"/>
        <end position="146"/>
    </location>
</feature>
<dbReference type="AlphaFoldDB" id="D7LM32"/>
<keyword evidence="3" id="KW-1185">Reference proteome</keyword>
<protein>
    <submittedName>
        <fullName evidence="2">Predicted protein</fullName>
    </submittedName>
</protein>
<evidence type="ECO:0000256" key="1">
    <source>
        <dbReference type="SAM" id="MobiDB-lite"/>
    </source>
</evidence>
<dbReference type="Gramene" id="Al_scaffold_0005_768">
    <property type="protein sequence ID" value="Al_scaffold_0005_768"/>
    <property type="gene ID" value="Al_scaffold_0005_768"/>
</dbReference>
<dbReference type="HOGENOM" id="CLU_1779962_0_0_1"/>
<sequence length="146" mass="16520">MTCKVRKLCCDWKLLRDLQQTLIKAKDWSLILSIPVGEEHDNSSLNCYATASKQSCGSTVFRAGFIAGPSGTQTKNSKSRRRPSQWKRKTQALAKAKEKTNKQDLEKNKAVMVYKRKATDEALTSSKLAKRDEEKVVPHEEPPKQI</sequence>
<reference evidence="3" key="1">
    <citation type="journal article" date="2011" name="Nat. Genet.">
        <title>The Arabidopsis lyrata genome sequence and the basis of rapid genome size change.</title>
        <authorList>
            <person name="Hu T.T."/>
            <person name="Pattyn P."/>
            <person name="Bakker E.G."/>
            <person name="Cao J."/>
            <person name="Cheng J.-F."/>
            <person name="Clark R.M."/>
            <person name="Fahlgren N."/>
            <person name="Fawcett J.A."/>
            <person name="Grimwood J."/>
            <person name="Gundlach H."/>
            <person name="Haberer G."/>
            <person name="Hollister J.D."/>
            <person name="Ossowski S."/>
            <person name="Ottilar R.P."/>
            <person name="Salamov A.A."/>
            <person name="Schneeberger K."/>
            <person name="Spannagl M."/>
            <person name="Wang X."/>
            <person name="Yang L."/>
            <person name="Nasrallah M.E."/>
            <person name="Bergelson J."/>
            <person name="Carrington J.C."/>
            <person name="Gaut B.S."/>
            <person name="Schmutz J."/>
            <person name="Mayer K.F.X."/>
            <person name="Van de Peer Y."/>
            <person name="Grigoriev I.V."/>
            <person name="Nordborg M."/>
            <person name="Weigel D."/>
            <person name="Guo Y.-L."/>
        </authorList>
    </citation>
    <scope>NUCLEOTIDE SEQUENCE [LARGE SCALE GENOMIC DNA]</scope>
    <source>
        <strain evidence="3">cv. MN47</strain>
    </source>
</reference>
<dbReference type="Proteomes" id="UP000008694">
    <property type="component" value="Unassembled WGS sequence"/>
</dbReference>
<feature type="region of interest" description="Disordered" evidence="1">
    <location>
        <begin position="67"/>
        <end position="109"/>
    </location>
</feature>
<gene>
    <name evidence="2" type="ORF">ARALYDRAFT_664733</name>
</gene>